<reference evidence="1" key="1">
    <citation type="journal article" date="2020" name="bioRxiv">
        <title>Chromosome-level reference genome of the European wasp spider Argiope bruennichi: a resource for studies on range expansion and evolutionary adaptation.</title>
        <authorList>
            <person name="Sheffer M.M."/>
            <person name="Hoppe A."/>
            <person name="Krehenwinkel H."/>
            <person name="Uhl G."/>
            <person name="Kuss A.W."/>
            <person name="Jensen L."/>
            <person name="Jensen C."/>
            <person name="Gillespie R.G."/>
            <person name="Hoff K.J."/>
            <person name="Prost S."/>
        </authorList>
    </citation>
    <scope>NUCLEOTIDE SEQUENCE</scope>
</reference>
<organism evidence="1 2">
    <name type="scientific">Argiope bruennichi</name>
    <name type="common">Wasp spider</name>
    <name type="synonym">Aranea bruennichi</name>
    <dbReference type="NCBI Taxonomy" id="94029"/>
    <lineage>
        <taxon>Eukaryota</taxon>
        <taxon>Metazoa</taxon>
        <taxon>Ecdysozoa</taxon>
        <taxon>Arthropoda</taxon>
        <taxon>Chelicerata</taxon>
        <taxon>Arachnida</taxon>
        <taxon>Araneae</taxon>
        <taxon>Araneomorphae</taxon>
        <taxon>Entelegynae</taxon>
        <taxon>Araneoidea</taxon>
        <taxon>Araneidae</taxon>
        <taxon>Argiope</taxon>
    </lineage>
</organism>
<evidence type="ECO:0000313" key="2">
    <source>
        <dbReference type="Proteomes" id="UP000807504"/>
    </source>
</evidence>
<dbReference type="AlphaFoldDB" id="A0A8T0EQZ2"/>
<evidence type="ECO:0000313" key="1">
    <source>
        <dbReference type="EMBL" id="KAF8778220.1"/>
    </source>
</evidence>
<dbReference type="EMBL" id="JABXBU010002072">
    <property type="protein sequence ID" value="KAF8778220.1"/>
    <property type="molecule type" value="Genomic_DNA"/>
</dbReference>
<keyword evidence="2" id="KW-1185">Reference proteome</keyword>
<protein>
    <submittedName>
        <fullName evidence="1">Uncharacterized protein</fullName>
    </submittedName>
</protein>
<reference evidence="1" key="2">
    <citation type="submission" date="2020-06" db="EMBL/GenBank/DDBJ databases">
        <authorList>
            <person name="Sheffer M."/>
        </authorList>
    </citation>
    <scope>NUCLEOTIDE SEQUENCE</scope>
</reference>
<dbReference type="Proteomes" id="UP000807504">
    <property type="component" value="Unassembled WGS sequence"/>
</dbReference>
<accession>A0A8T0EQZ2</accession>
<name>A0A8T0EQZ2_ARGBR</name>
<sequence length="182" mass="20661">MIQCSLRRLYTLLLVLFAFSVCSFVLEAAIHMNHLLRLKNNADSFKIPAFDIMEEDISDSSEDMDKATTIHRVLDTLTVEAYLDKKAPSVKVNVAITESMLNVARIKRILFRFGTQTSEGRVLILQGWLSSKTSEEIVFKNDKNLQTELEIASSEKSCPFVSLGWRRRDTCSHVPPVGEYCL</sequence>
<comment type="caution">
    <text evidence="1">The sequence shown here is derived from an EMBL/GenBank/DDBJ whole genome shotgun (WGS) entry which is preliminary data.</text>
</comment>
<proteinExistence type="predicted"/>
<gene>
    <name evidence="1" type="ORF">HNY73_014962</name>
</gene>